<accession>A0AAD9NKF7</accession>
<comment type="caution">
    <text evidence="3">The sequence shown here is derived from an EMBL/GenBank/DDBJ whole genome shotgun (WGS) entry which is preliminary data.</text>
</comment>
<reference evidence="3" key="1">
    <citation type="journal article" date="2023" name="Mol. Biol. Evol.">
        <title>Third-Generation Sequencing Reveals the Adaptive Role of the Epigenome in Three Deep-Sea Polychaetes.</title>
        <authorList>
            <person name="Perez M."/>
            <person name="Aroh O."/>
            <person name="Sun Y."/>
            <person name="Lan Y."/>
            <person name="Juniper S.K."/>
            <person name="Young C.R."/>
            <person name="Angers B."/>
            <person name="Qian P.Y."/>
        </authorList>
    </citation>
    <scope>NUCLEOTIDE SEQUENCE</scope>
    <source>
        <strain evidence="3">R07B-5</strain>
    </source>
</reference>
<evidence type="ECO:0000256" key="2">
    <source>
        <dbReference type="SAM" id="Phobius"/>
    </source>
</evidence>
<name>A0AAD9NKF7_RIDPI</name>
<feature type="compositionally biased region" description="Polar residues" evidence="1">
    <location>
        <begin position="61"/>
        <end position="70"/>
    </location>
</feature>
<protein>
    <submittedName>
        <fullName evidence="3">Uncharacterized protein</fullName>
    </submittedName>
</protein>
<keyword evidence="2" id="KW-1133">Transmembrane helix</keyword>
<feature type="non-terminal residue" evidence="3">
    <location>
        <position position="85"/>
    </location>
</feature>
<proteinExistence type="predicted"/>
<feature type="region of interest" description="Disordered" evidence="1">
    <location>
        <begin position="37"/>
        <end position="85"/>
    </location>
</feature>
<dbReference type="EMBL" id="JAODUO010001051">
    <property type="protein sequence ID" value="KAK2171566.1"/>
    <property type="molecule type" value="Genomic_DNA"/>
</dbReference>
<evidence type="ECO:0000313" key="4">
    <source>
        <dbReference type="Proteomes" id="UP001209878"/>
    </source>
</evidence>
<keyword evidence="4" id="KW-1185">Reference proteome</keyword>
<evidence type="ECO:0000256" key="1">
    <source>
        <dbReference type="SAM" id="MobiDB-lite"/>
    </source>
</evidence>
<organism evidence="3 4">
    <name type="scientific">Ridgeia piscesae</name>
    <name type="common">Tubeworm</name>
    <dbReference type="NCBI Taxonomy" id="27915"/>
    <lineage>
        <taxon>Eukaryota</taxon>
        <taxon>Metazoa</taxon>
        <taxon>Spiralia</taxon>
        <taxon>Lophotrochozoa</taxon>
        <taxon>Annelida</taxon>
        <taxon>Polychaeta</taxon>
        <taxon>Sedentaria</taxon>
        <taxon>Canalipalpata</taxon>
        <taxon>Sabellida</taxon>
        <taxon>Siboglinidae</taxon>
        <taxon>Ridgeia</taxon>
    </lineage>
</organism>
<gene>
    <name evidence="3" type="ORF">NP493_1041g00013</name>
</gene>
<sequence length="85" mass="9209">EQSTIPLIVGGSVGGCVLLLLLLGLVGIVYRRRRRQTKDAPGLQLEQHHSNGDNPAADPEPQNSNLTSNIYEEIPADRTGYLSKS</sequence>
<evidence type="ECO:0000313" key="3">
    <source>
        <dbReference type="EMBL" id="KAK2171566.1"/>
    </source>
</evidence>
<keyword evidence="2" id="KW-0472">Membrane</keyword>
<dbReference type="InterPro" id="IPR024038">
    <property type="entry name" value="MYXO-CTERM"/>
</dbReference>
<feature type="transmembrane region" description="Helical" evidence="2">
    <location>
        <begin position="6"/>
        <end position="30"/>
    </location>
</feature>
<dbReference type="AlphaFoldDB" id="A0AAD9NKF7"/>
<keyword evidence="2" id="KW-0812">Transmembrane</keyword>
<dbReference type="Proteomes" id="UP001209878">
    <property type="component" value="Unassembled WGS sequence"/>
</dbReference>
<dbReference type="NCBIfam" id="TIGR03901">
    <property type="entry name" value="MYXO-CTERM"/>
    <property type="match status" value="1"/>
</dbReference>